<organism evidence="1 2">
    <name type="scientific">Trachymyrmex cornetzi</name>
    <dbReference type="NCBI Taxonomy" id="471704"/>
    <lineage>
        <taxon>Eukaryota</taxon>
        <taxon>Metazoa</taxon>
        <taxon>Ecdysozoa</taxon>
        <taxon>Arthropoda</taxon>
        <taxon>Hexapoda</taxon>
        <taxon>Insecta</taxon>
        <taxon>Pterygota</taxon>
        <taxon>Neoptera</taxon>
        <taxon>Endopterygota</taxon>
        <taxon>Hymenoptera</taxon>
        <taxon>Apocrita</taxon>
        <taxon>Aculeata</taxon>
        <taxon>Formicoidea</taxon>
        <taxon>Formicidae</taxon>
        <taxon>Myrmicinae</taxon>
        <taxon>Trachymyrmex</taxon>
    </lineage>
</organism>
<evidence type="ECO:0000313" key="1">
    <source>
        <dbReference type="EMBL" id="KYN17574.1"/>
    </source>
</evidence>
<evidence type="ECO:0000313" key="2">
    <source>
        <dbReference type="Proteomes" id="UP000078492"/>
    </source>
</evidence>
<proteinExistence type="predicted"/>
<keyword evidence="2" id="KW-1185">Reference proteome</keyword>
<dbReference type="Proteomes" id="UP000078492">
    <property type="component" value="Unassembled WGS sequence"/>
</dbReference>
<gene>
    <name evidence="1" type="ORF">ALC57_10151</name>
</gene>
<reference evidence="1 2" key="1">
    <citation type="submission" date="2015-09" db="EMBL/GenBank/DDBJ databases">
        <title>Trachymyrmex cornetzi WGS genome.</title>
        <authorList>
            <person name="Nygaard S."/>
            <person name="Hu H."/>
            <person name="Boomsma J."/>
            <person name="Zhang G."/>
        </authorList>
    </citation>
    <scope>NUCLEOTIDE SEQUENCE [LARGE SCALE GENOMIC DNA]</scope>
    <source>
        <strain evidence="1">Tcor2-1</strain>
        <tissue evidence="1">Whole body</tissue>
    </source>
</reference>
<protein>
    <submittedName>
        <fullName evidence="1">Uncharacterized protein</fullName>
    </submittedName>
</protein>
<accession>A0A151J4L0</accession>
<name>A0A151J4L0_9HYME</name>
<dbReference type="EMBL" id="KQ980126">
    <property type="protein sequence ID" value="KYN17574.1"/>
    <property type="molecule type" value="Genomic_DNA"/>
</dbReference>
<dbReference type="AlphaFoldDB" id="A0A151J4L0"/>
<sequence length="78" mass="9479">MCNRTVVNQYTINVRKEKGRPTRVELKKRFARLDMYRNSRWLLIIYNEVQVRSGFLKRGIYEIWVSFPLLRTIDCGRI</sequence>